<comment type="caution">
    <text evidence="7">The sequence shown here is derived from an EMBL/GenBank/DDBJ whole genome shotgun (WGS) entry which is preliminary data.</text>
</comment>
<keyword evidence="3" id="KW-0378">Hydrolase</keyword>
<organism evidence="7 8">
    <name type="scientific">Myodes glareolus</name>
    <name type="common">Bank vole</name>
    <name type="synonym">Clethrionomys glareolus</name>
    <dbReference type="NCBI Taxonomy" id="447135"/>
    <lineage>
        <taxon>Eukaryota</taxon>
        <taxon>Metazoa</taxon>
        <taxon>Chordata</taxon>
        <taxon>Craniata</taxon>
        <taxon>Vertebrata</taxon>
        <taxon>Euteleostomi</taxon>
        <taxon>Mammalia</taxon>
        <taxon>Eutheria</taxon>
        <taxon>Euarchontoglires</taxon>
        <taxon>Glires</taxon>
        <taxon>Rodentia</taxon>
        <taxon>Myomorpha</taxon>
        <taxon>Muroidea</taxon>
        <taxon>Cricetidae</taxon>
        <taxon>Arvicolinae</taxon>
        <taxon>Myodes</taxon>
    </lineage>
</organism>
<evidence type="ECO:0000259" key="6">
    <source>
        <dbReference type="Pfam" id="PF02902"/>
    </source>
</evidence>
<reference evidence="7 8" key="1">
    <citation type="journal article" date="2023" name="bioRxiv">
        <title>Conserved and derived expression patterns and positive selection on dental genes reveal complex evolutionary context of ever-growing rodent molars.</title>
        <authorList>
            <person name="Calamari Z.T."/>
            <person name="Song A."/>
            <person name="Cohen E."/>
            <person name="Akter M."/>
            <person name="Roy R.D."/>
            <person name="Hallikas O."/>
            <person name="Christensen M.M."/>
            <person name="Li P."/>
            <person name="Marangoni P."/>
            <person name="Jernvall J."/>
            <person name="Klein O.D."/>
        </authorList>
    </citation>
    <scope>NUCLEOTIDE SEQUENCE [LARGE SCALE GENOMIC DNA]</scope>
    <source>
        <strain evidence="7">V071</strain>
    </source>
</reference>
<protein>
    <recommendedName>
        <fullName evidence="6">Ubiquitin-like protease family profile domain-containing protein</fullName>
    </recommendedName>
</protein>
<evidence type="ECO:0000313" key="7">
    <source>
        <dbReference type="EMBL" id="KAK7810584.1"/>
    </source>
</evidence>
<keyword evidence="8" id="KW-1185">Reference proteome</keyword>
<feature type="non-terminal residue" evidence="7">
    <location>
        <position position="1"/>
    </location>
</feature>
<gene>
    <name evidence="7" type="ORF">U0070_022056</name>
</gene>
<dbReference type="GO" id="GO:0016929">
    <property type="term" value="F:deSUMOylase activity"/>
    <property type="evidence" value="ECO:0007669"/>
    <property type="project" value="TreeGrafter"/>
</dbReference>
<dbReference type="Proteomes" id="UP001488838">
    <property type="component" value="Unassembled WGS sequence"/>
</dbReference>
<dbReference type="EMBL" id="JBBHLL010000193">
    <property type="protein sequence ID" value="KAK7810584.1"/>
    <property type="molecule type" value="Genomic_DNA"/>
</dbReference>
<keyword evidence="4" id="KW-0788">Thiol protease</keyword>
<evidence type="ECO:0000256" key="3">
    <source>
        <dbReference type="ARBA" id="ARBA00022801"/>
    </source>
</evidence>
<keyword evidence="2" id="KW-0645">Protease</keyword>
<feature type="region of interest" description="Disordered" evidence="5">
    <location>
        <begin position="52"/>
        <end position="86"/>
    </location>
</feature>
<accession>A0AAW0I8U9</accession>
<sequence>PGTAPKALSQEEAVTEGKFVDGGEGRKHPYCNIEEGVQKHHNGKYRRLLEHLQPSDHVSSEPHSTYTSPVSTSKEKKGAIHRSGPSQFEPAQIACAVLREDPSQTKSVQREKRCSEEKIGDITASNGILNSKIPIPEAKEKALADREKGRGLDHGLDVDIEEEISRDMQKLQEAQGLNDDVIDFYMNLLMEGNQNQGYPSVHVGQKMGPCSKLFAKELMLVSVCLDVHGSLVVIDLRKKSIVYLDSMGQKRRDILRMIFQYLQDESKAQGNTGLKLLEWKQCSMTAEEIPHSSGMGVTVECLPVSMQIIFPEANPSPSPSSTCLSLGRGWNGKSC</sequence>
<evidence type="ECO:0000256" key="2">
    <source>
        <dbReference type="ARBA" id="ARBA00022670"/>
    </source>
</evidence>
<feature type="domain" description="Ubiquitin-like protease family profile" evidence="6">
    <location>
        <begin position="211"/>
        <end position="280"/>
    </location>
</feature>
<comment type="similarity">
    <text evidence="1">Belongs to the peptidase C48 family.</text>
</comment>
<evidence type="ECO:0000313" key="8">
    <source>
        <dbReference type="Proteomes" id="UP001488838"/>
    </source>
</evidence>
<dbReference type="InterPro" id="IPR038765">
    <property type="entry name" value="Papain-like_cys_pep_sf"/>
</dbReference>
<dbReference type="GO" id="GO:0016926">
    <property type="term" value="P:protein desumoylation"/>
    <property type="evidence" value="ECO:0007669"/>
    <property type="project" value="TreeGrafter"/>
</dbReference>
<name>A0AAW0I8U9_MYOGA</name>
<feature type="compositionally biased region" description="Polar residues" evidence="5">
    <location>
        <begin position="61"/>
        <end position="72"/>
    </location>
</feature>
<evidence type="ECO:0000256" key="4">
    <source>
        <dbReference type="ARBA" id="ARBA00022807"/>
    </source>
</evidence>
<evidence type="ECO:0000256" key="1">
    <source>
        <dbReference type="ARBA" id="ARBA00005234"/>
    </source>
</evidence>
<feature type="region of interest" description="Disordered" evidence="5">
    <location>
        <begin position="1"/>
        <end position="30"/>
    </location>
</feature>
<proteinExistence type="inferred from homology"/>
<dbReference type="GO" id="GO:0005634">
    <property type="term" value="C:nucleus"/>
    <property type="evidence" value="ECO:0007669"/>
    <property type="project" value="TreeGrafter"/>
</dbReference>
<dbReference type="AlphaFoldDB" id="A0AAW0I8U9"/>
<dbReference type="InterPro" id="IPR003653">
    <property type="entry name" value="Peptidase_C48_C"/>
</dbReference>
<dbReference type="Pfam" id="PF02902">
    <property type="entry name" value="Peptidase_C48"/>
    <property type="match status" value="1"/>
</dbReference>
<dbReference type="Gene3D" id="3.40.395.10">
    <property type="entry name" value="Adenoviral Proteinase, Chain A"/>
    <property type="match status" value="1"/>
</dbReference>
<dbReference type="GO" id="GO:0006508">
    <property type="term" value="P:proteolysis"/>
    <property type="evidence" value="ECO:0007669"/>
    <property type="project" value="UniProtKB-KW"/>
</dbReference>
<dbReference type="PANTHER" id="PTHR12606:SF141">
    <property type="entry name" value="GH15225P-RELATED"/>
    <property type="match status" value="1"/>
</dbReference>
<feature type="non-terminal residue" evidence="7">
    <location>
        <position position="335"/>
    </location>
</feature>
<feature type="compositionally biased region" description="Basic and acidic residues" evidence="5">
    <location>
        <begin position="18"/>
        <end position="27"/>
    </location>
</feature>
<dbReference type="PANTHER" id="PTHR12606">
    <property type="entry name" value="SENTRIN/SUMO-SPECIFIC PROTEASE"/>
    <property type="match status" value="1"/>
</dbReference>
<dbReference type="SUPFAM" id="SSF54001">
    <property type="entry name" value="Cysteine proteinases"/>
    <property type="match status" value="1"/>
</dbReference>
<evidence type="ECO:0000256" key="5">
    <source>
        <dbReference type="SAM" id="MobiDB-lite"/>
    </source>
</evidence>